<feature type="region of interest" description="Disordered" evidence="1">
    <location>
        <begin position="40"/>
        <end position="60"/>
    </location>
</feature>
<name>A0A9Q0FBQ1_9ROSI</name>
<organism evidence="2 3">
    <name type="scientific">Turnera subulata</name>
    <dbReference type="NCBI Taxonomy" id="218843"/>
    <lineage>
        <taxon>Eukaryota</taxon>
        <taxon>Viridiplantae</taxon>
        <taxon>Streptophyta</taxon>
        <taxon>Embryophyta</taxon>
        <taxon>Tracheophyta</taxon>
        <taxon>Spermatophyta</taxon>
        <taxon>Magnoliopsida</taxon>
        <taxon>eudicotyledons</taxon>
        <taxon>Gunneridae</taxon>
        <taxon>Pentapetalae</taxon>
        <taxon>rosids</taxon>
        <taxon>fabids</taxon>
        <taxon>Malpighiales</taxon>
        <taxon>Passifloraceae</taxon>
        <taxon>Turnera</taxon>
    </lineage>
</organism>
<accession>A0A9Q0FBQ1</accession>
<dbReference type="AlphaFoldDB" id="A0A9Q0FBQ1"/>
<feature type="compositionally biased region" description="Low complexity" evidence="1">
    <location>
        <begin position="42"/>
        <end position="55"/>
    </location>
</feature>
<feature type="compositionally biased region" description="Basic and acidic residues" evidence="1">
    <location>
        <begin position="193"/>
        <end position="204"/>
    </location>
</feature>
<comment type="caution">
    <text evidence="2">The sequence shown here is derived from an EMBL/GenBank/DDBJ whole genome shotgun (WGS) entry which is preliminary data.</text>
</comment>
<evidence type="ECO:0000313" key="3">
    <source>
        <dbReference type="Proteomes" id="UP001141552"/>
    </source>
</evidence>
<evidence type="ECO:0000313" key="2">
    <source>
        <dbReference type="EMBL" id="KAJ4828589.1"/>
    </source>
</evidence>
<sequence>GFSALQGFRCFWRISKPKEPSPNQNSSSGFRRLLQSPMDMIAGSSSGAGSSSSGSRNTSRGHIIDEQHKAMEKQKPARAVLEFLDRSEDIRAFAWSFCSGLPGIPDVIMDPEGEVMIMRGIISLALLIALRDNFYMKLLYYCILPEGAIDRRPGWKYEKINKKLEEEIEIETQRNAALKAELEELKKLEQEAEALEKQHQEAEALKQQQQEAESLGKQEQEEQQEQLDS</sequence>
<gene>
    <name evidence="2" type="ORF">Tsubulata_019595</name>
</gene>
<dbReference type="EMBL" id="JAKUCV010006134">
    <property type="protein sequence ID" value="KAJ4828589.1"/>
    <property type="molecule type" value="Genomic_DNA"/>
</dbReference>
<reference evidence="2" key="1">
    <citation type="submission" date="2022-02" db="EMBL/GenBank/DDBJ databases">
        <authorList>
            <person name="Henning P.M."/>
            <person name="McCubbin A.G."/>
            <person name="Shore J.S."/>
        </authorList>
    </citation>
    <scope>NUCLEOTIDE SEQUENCE</scope>
    <source>
        <strain evidence="2">F60SS</strain>
        <tissue evidence="2">Leaves</tissue>
    </source>
</reference>
<feature type="non-terminal residue" evidence="2">
    <location>
        <position position="1"/>
    </location>
</feature>
<dbReference type="Proteomes" id="UP001141552">
    <property type="component" value="Unassembled WGS sequence"/>
</dbReference>
<proteinExistence type="predicted"/>
<evidence type="ECO:0000256" key="1">
    <source>
        <dbReference type="SAM" id="MobiDB-lite"/>
    </source>
</evidence>
<feature type="region of interest" description="Disordered" evidence="1">
    <location>
        <begin position="193"/>
        <end position="229"/>
    </location>
</feature>
<protein>
    <submittedName>
        <fullName evidence="2">Uncharacterized protein</fullName>
    </submittedName>
</protein>
<keyword evidence="3" id="KW-1185">Reference proteome</keyword>
<reference evidence="2" key="2">
    <citation type="journal article" date="2023" name="Plants (Basel)">
        <title>Annotation of the Turnera subulata (Passifloraceae) Draft Genome Reveals the S-Locus Evolved after the Divergence of Turneroideae from Passifloroideae in a Stepwise Manner.</title>
        <authorList>
            <person name="Henning P.M."/>
            <person name="Roalson E.H."/>
            <person name="Mir W."/>
            <person name="McCubbin A.G."/>
            <person name="Shore J.S."/>
        </authorList>
    </citation>
    <scope>NUCLEOTIDE SEQUENCE</scope>
    <source>
        <strain evidence="2">F60SS</strain>
    </source>
</reference>